<keyword evidence="2" id="KW-1185">Reference proteome</keyword>
<protein>
    <submittedName>
        <fullName evidence="1">Uncharacterized protein</fullName>
    </submittedName>
</protein>
<comment type="caution">
    <text evidence="1">The sequence shown here is derived from an EMBL/GenBank/DDBJ whole genome shotgun (WGS) entry which is preliminary data.</text>
</comment>
<dbReference type="AlphaFoldDB" id="A0A0A6PDY7"/>
<reference evidence="1 2" key="1">
    <citation type="journal article" date="2016" name="Front. Microbiol.">
        <title>Single-Cell (Meta-)Genomics of a Dimorphic Candidatus Thiomargarita nelsonii Reveals Genomic Plasticity.</title>
        <authorList>
            <person name="Flood B.E."/>
            <person name="Fliss P."/>
            <person name="Jones D.S."/>
            <person name="Dick G.J."/>
            <person name="Jain S."/>
            <person name="Kaster A.K."/>
            <person name="Winkel M."/>
            <person name="Mussmann M."/>
            <person name="Bailey J."/>
        </authorList>
    </citation>
    <scope>NUCLEOTIDE SEQUENCE [LARGE SCALE GENOMIC DNA]</scope>
    <source>
        <strain evidence="1">Hydrate Ridge</strain>
    </source>
</reference>
<accession>A0A0A6PDY7</accession>
<proteinExistence type="predicted"/>
<evidence type="ECO:0000313" key="1">
    <source>
        <dbReference type="EMBL" id="KHD08517.1"/>
    </source>
</evidence>
<gene>
    <name evidence="1" type="ORF">PN36_16790</name>
</gene>
<dbReference type="EMBL" id="JSZA02000063">
    <property type="protein sequence ID" value="KHD08517.1"/>
    <property type="molecule type" value="Genomic_DNA"/>
</dbReference>
<organism evidence="1 2">
    <name type="scientific">Candidatus Thiomargarita nelsonii</name>
    <dbReference type="NCBI Taxonomy" id="1003181"/>
    <lineage>
        <taxon>Bacteria</taxon>
        <taxon>Pseudomonadati</taxon>
        <taxon>Pseudomonadota</taxon>
        <taxon>Gammaproteobacteria</taxon>
        <taxon>Thiotrichales</taxon>
        <taxon>Thiotrichaceae</taxon>
        <taxon>Thiomargarita</taxon>
    </lineage>
</organism>
<sequence length="366" mass="42404">MAGLVAINNIIEANKDLIPEKYHLRDGRIGLDICQDTFWNLLLGLLVHGTKTPNIIRVAYEKLAFTVEPQEWQLFQKGLGLQNEQEIESFRELLSTLLRGEKLQTASAYSPLLSQLPDNTLTLITFIGQAALRYLDSHSIRFNESDYPYQEGKLTEYWYDQIHRLTNKAFDERVQFIPFSQWAYIRLNRQRLYRIFIFAFILPAKKAISIDPVNNRLPWWNEVPKERTPVVEKTTELSSHLNLFRSRFEKKLSSALDEFESLCMNTQETAIKTLSDLLEPLLRAEQIPTDVDKMEGMTRIFFDNLANGEWCLEGKVGDIVSEEDKDRYLADPRLSSQNEGQLCITRCGLKVNGFLLLPPYVMRMNS</sequence>
<evidence type="ECO:0000313" key="2">
    <source>
        <dbReference type="Proteomes" id="UP000030428"/>
    </source>
</evidence>
<dbReference type="Proteomes" id="UP000030428">
    <property type="component" value="Unassembled WGS sequence"/>
</dbReference>
<name>A0A0A6PDY7_9GAMM</name>